<name>Q4JGU5_SIV</name>
<evidence type="ECO:0000256" key="11">
    <source>
        <dbReference type="RuleBase" id="RU000344"/>
    </source>
</evidence>
<keyword evidence="6" id="KW-1043">Host membrane</keyword>
<organism evidence="12">
    <name type="scientific">Simian immunodeficiency virus</name>
    <name type="common">SIV</name>
    <dbReference type="NCBI Taxonomy" id="11723"/>
    <lineage>
        <taxon>Viruses</taxon>
        <taxon>Riboviria</taxon>
        <taxon>Pararnavirae</taxon>
        <taxon>Artverviricota</taxon>
        <taxon>Revtraviricetes</taxon>
        <taxon>Ortervirales</taxon>
        <taxon>Retroviridae</taxon>
        <taxon>Orthoretrovirinae</taxon>
        <taxon>Lentivirus</taxon>
        <taxon>Lentivirus simimdef</taxon>
    </lineage>
</organism>
<evidence type="ECO:0000256" key="2">
    <source>
        <dbReference type="ARBA" id="ARBA00013526"/>
    </source>
</evidence>
<evidence type="ECO:0000256" key="10">
    <source>
        <dbReference type="ARBA" id="ARBA00023288"/>
    </source>
</evidence>
<keyword evidence="10 11" id="KW-0449">Lipoprotein</keyword>
<organismHost>
    <name type="scientific">Cercopithecidae</name>
    <name type="common">Old World monkeys</name>
    <dbReference type="NCBI Taxonomy" id="9527"/>
</organismHost>
<evidence type="ECO:0000256" key="9">
    <source>
        <dbReference type="ARBA" id="ARBA00023280"/>
    </source>
</evidence>
<evidence type="ECO:0000256" key="7">
    <source>
        <dbReference type="ARBA" id="ARBA00023026"/>
    </source>
</evidence>
<dbReference type="InterPro" id="IPR001558">
    <property type="entry name" value="HIV_Nef"/>
</dbReference>
<sequence length="261" mass="29974">MGGVTSKKQRKRGGNLRERLLQARGETCGKLWDGSEGEYSQFQDASGRGSSSLSCEPQRYCEGQFMNTPWRNPATERAKLEYRQQNMDGVDNDDSVGFPVTPRTTLRTMTYKLAIDMSHFIKEKGGLEGIYYSERRHKILDLYLEKEEGIVPDWQNYTAGPGTRYPMCFGWLWKLVPVDVSDEAQEDEAHCLVHPAQTSQWDDRWGEVLAWKLDPELAYKYMAFIKHPEEFGSKSGLPEEEVKRRLTARGLLEMADKKETS</sequence>
<keyword evidence="8" id="KW-0472">Membrane</keyword>
<evidence type="ECO:0000256" key="6">
    <source>
        <dbReference type="ARBA" id="ARBA00022870"/>
    </source>
</evidence>
<dbReference type="SUPFAM" id="SSF55671">
    <property type="entry name" value="Regulatory factor Nef"/>
    <property type="match status" value="1"/>
</dbReference>
<dbReference type="InterPro" id="IPR027481">
    <property type="entry name" value="HIV-1_Nef_core_sf"/>
</dbReference>
<evidence type="ECO:0000256" key="1">
    <source>
        <dbReference type="ARBA" id="ARBA00006933"/>
    </source>
</evidence>
<evidence type="ECO:0000313" key="12">
    <source>
        <dbReference type="EMBL" id="AAY98491.1"/>
    </source>
</evidence>
<proteinExistence type="inferred from homology"/>
<dbReference type="Pfam" id="PF00469">
    <property type="entry name" value="F-protein"/>
    <property type="match status" value="1"/>
</dbReference>
<comment type="similarity">
    <text evidence="1 11">Belongs to the lentivirus primate group Nef protein family.</text>
</comment>
<evidence type="ECO:0000256" key="3">
    <source>
        <dbReference type="ARBA" id="ARBA00022511"/>
    </source>
</evidence>
<dbReference type="EMBL" id="DQ092763">
    <property type="protein sequence ID" value="AAY98491.1"/>
    <property type="molecule type" value="Genomic_DNA"/>
</dbReference>
<keyword evidence="3" id="KW-1032">Host cell membrane</keyword>
<evidence type="ECO:0000256" key="4">
    <source>
        <dbReference type="ARBA" id="ARBA00022581"/>
    </source>
</evidence>
<dbReference type="Gene3D" id="3.30.62.10">
    <property type="entry name" value="Nef Regulatory Factor"/>
    <property type="match status" value="1"/>
</dbReference>
<gene>
    <name evidence="12" type="primary">nef</name>
</gene>
<keyword evidence="5 11" id="KW-0519">Myristate</keyword>
<dbReference type="GO" id="GO:0005525">
    <property type="term" value="F:GTP binding"/>
    <property type="evidence" value="ECO:0007669"/>
    <property type="project" value="InterPro"/>
</dbReference>
<organismHost>
    <name type="scientific">Pan troglodytes</name>
    <name type="common">Chimpanzee</name>
    <dbReference type="NCBI Taxonomy" id="9598"/>
</organismHost>
<reference evidence="12" key="1">
    <citation type="journal article" date="2005" name="J. Virol.">
        <title>Primary sooty mangabey simian immunodeficiency virus and human immunodeficiency virus type 2 nef alleles modulate cell surface expression of various human receptors and enhance viral infectivity and replication.</title>
        <authorList>
            <person name="Munch J."/>
            <person name="Schindler M."/>
            <person name="Wildum S."/>
            <person name="Rucker E."/>
            <person name="Bailer N."/>
            <person name="Knoop V."/>
            <person name="Novembre F.J."/>
            <person name="Kirchhoff F."/>
        </authorList>
    </citation>
    <scope>NUCLEOTIDE SEQUENCE</scope>
    <source>
        <strain evidence="12">SIVsmFFm2</strain>
    </source>
</reference>
<evidence type="ECO:0000256" key="5">
    <source>
        <dbReference type="ARBA" id="ARBA00022707"/>
    </source>
</evidence>
<evidence type="ECO:0000256" key="8">
    <source>
        <dbReference type="ARBA" id="ARBA00023136"/>
    </source>
</evidence>
<protein>
    <recommendedName>
        <fullName evidence="2 11">Protein Nef</fullName>
    </recommendedName>
</protein>
<accession>Q4JGU5</accession>
<keyword evidence="7 11" id="KW-0843">Virulence</keyword>
<keyword evidence="9 11" id="KW-0899">Viral immunoevasion</keyword>
<keyword evidence="4" id="KW-0945">Host-virus interaction</keyword>